<keyword evidence="6" id="KW-1185">Reference proteome</keyword>
<dbReference type="InterPro" id="IPR041522">
    <property type="entry name" value="CdaR_GGDEF"/>
</dbReference>
<feature type="domain" description="Putative sugar diacid recognition" evidence="2">
    <location>
        <begin position="4"/>
        <end position="135"/>
    </location>
</feature>
<feature type="domain" description="CdaR GGDEF-like" evidence="4">
    <location>
        <begin position="147"/>
        <end position="270"/>
    </location>
</feature>
<evidence type="ECO:0000313" key="5">
    <source>
        <dbReference type="EMBL" id="MFC4305306.1"/>
    </source>
</evidence>
<evidence type="ECO:0000256" key="1">
    <source>
        <dbReference type="ARBA" id="ARBA00006754"/>
    </source>
</evidence>
<dbReference type="EMBL" id="JBHSED010000036">
    <property type="protein sequence ID" value="MFC4305306.1"/>
    <property type="molecule type" value="Genomic_DNA"/>
</dbReference>
<evidence type="ECO:0000259" key="4">
    <source>
        <dbReference type="Pfam" id="PF17853"/>
    </source>
</evidence>
<sequence length="382" mass="43781">MLITSGLAHPIIEKIAKVAGHNINIMNHEGVIVASSDSERIDQVHQGAIEVMKMASERVIYPSESENLTGTKPGVNLPILFNHECVGTVGITGDPNKVYNIAHIVKITVEALLQQNYLSEQLRYKRKMIEEWAFDLINTKFTNFVNLEERAQHLKIDTEQICTLLLLEIDGLNPKTATYQELSEKQNHILQLISVHFTPIFIAPTGKDQFFMAFPAKNNNDLEQIRRLAHQIYEKLVSEQLDIRIGIGTPQKTVQGYRESYHNALHSLQMIKKLQHSKKIMHISEWGIIRILDKIPNEFMDIYLNEFPTLTTPSLHSELLETLETFLDLDLNVEQTSKQLNIHRNTVAYRLDKVKQLCGLNPRSFNDAVQLKILLFFLKLID</sequence>
<proteinExistence type="inferred from homology"/>
<dbReference type="PANTHER" id="PTHR33744">
    <property type="entry name" value="CARBOHYDRATE DIACID REGULATOR"/>
    <property type="match status" value="1"/>
</dbReference>
<organism evidence="5 6">
    <name type="scientific">Cohnella boryungensis</name>
    <dbReference type="NCBI Taxonomy" id="768479"/>
    <lineage>
        <taxon>Bacteria</taxon>
        <taxon>Bacillati</taxon>
        <taxon>Bacillota</taxon>
        <taxon>Bacilli</taxon>
        <taxon>Bacillales</taxon>
        <taxon>Paenibacillaceae</taxon>
        <taxon>Cohnella</taxon>
    </lineage>
</organism>
<accession>A0ABV8SCM5</accession>
<comment type="similarity">
    <text evidence="1">Belongs to the CdaR family.</text>
</comment>
<dbReference type="InterPro" id="IPR008599">
    <property type="entry name" value="Diacid_rec"/>
</dbReference>
<dbReference type="Pfam" id="PF17853">
    <property type="entry name" value="GGDEF_2"/>
    <property type="match status" value="1"/>
</dbReference>
<feature type="domain" description="PucR C-terminal helix-turn-helix" evidence="3">
    <location>
        <begin position="319"/>
        <end position="373"/>
    </location>
</feature>
<dbReference type="InterPro" id="IPR051448">
    <property type="entry name" value="CdaR-like_regulators"/>
</dbReference>
<gene>
    <name evidence="5" type="ORF">ACFO1S_17895</name>
</gene>
<dbReference type="Pfam" id="PF05651">
    <property type="entry name" value="Diacid_rec"/>
    <property type="match status" value="1"/>
</dbReference>
<reference evidence="6" key="1">
    <citation type="journal article" date="2019" name="Int. J. Syst. Evol. Microbiol.">
        <title>The Global Catalogue of Microorganisms (GCM) 10K type strain sequencing project: providing services to taxonomists for standard genome sequencing and annotation.</title>
        <authorList>
            <consortium name="The Broad Institute Genomics Platform"/>
            <consortium name="The Broad Institute Genome Sequencing Center for Infectious Disease"/>
            <person name="Wu L."/>
            <person name="Ma J."/>
        </authorList>
    </citation>
    <scope>NUCLEOTIDE SEQUENCE [LARGE SCALE GENOMIC DNA]</scope>
    <source>
        <strain evidence="6">CGMCC 4.1641</strain>
    </source>
</reference>
<dbReference type="InterPro" id="IPR042070">
    <property type="entry name" value="PucR_C-HTH_sf"/>
</dbReference>
<dbReference type="PANTHER" id="PTHR33744:SF15">
    <property type="entry name" value="CARBOHYDRATE DIACID REGULATOR"/>
    <property type="match status" value="1"/>
</dbReference>
<name>A0ABV8SCM5_9BACL</name>
<evidence type="ECO:0000259" key="2">
    <source>
        <dbReference type="Pfam" id="PF05651"/>
    </source>
</evidence>
<evidence type="ECO:0000259" key="3">
    <source>
        <dbReference type="Pfam" id="PF13556"/>
    </source>
</evidence>
<dbReference type="Pfam" id="PF13556">
    <property type="entry name" value="HTH_30"/>
    <property type="match status" value="1"/>
</dbReference>
<dbReference type="InterPro" id="IPR025736">
    <property type="entry name" value="PucR_C-HTH_dom"/>
</dbReference>
<dbReference type="Proteomes" id="UP001595755">
    <property type="component" value="Unassembled WGS sequence"/>
</dbReference>
<protein>
    <submittedName>
        <fullName evidence="5">CdaR family transcriptional regulator</fullName>
    </submittedName>
</protein>
<dbReference type="RefSeq" id="WP_204603933.1">
    <property type="nucleotide sequence ID" value="NZ_JBHSED010000036.1"/>
</dbReference>
<evidence type="ECO:0000313" key="6">
    <source>
        <dbReference type="Proteomes" id="UP001595755"/>
    </source>
</evidence>
<comment type="caution">
    <text evidence="5">The sequence shown here is derived from an EMBL/GenBank/DDBJ whole genome shotgun (WGS) entry which is preliminary data.</text>
</comment>
<dbReference type="Gene3D" id="1.10.10.2840">
    <property type="entry name" value="PucR C-terminal helix-turn-helix domain"/>
    <property type="match status" value="1"/>
</dbReference>